<evidence type="ECO:0000313" key="1">
    <source>
        <dbReference type="EMBL" id="ADN77810.1"/>
    </source>
</evidence>
<dbReference type="OrthoDB" id="6262748at2"/>
<proteinExistence type="predicted"/>
<dbReference type="AlphaFoldDB" id="E1SPJ3"/>
<dbReference type="eggNOG" id="ENOG502ZJC7">
    <property type="taxonomic scope" value="Bacteria"/>
</dbReference>
<sequence>MTLIRTLGTKWAVAELSESLSKELAKDMQIHRYFSGATTLDQVADKVITLTMAEAPELLKDGPVDQWTLLPVMSIAFQSMIVKSLQGDAMSQAEHLIIPVTRHIAQQPDSDDLPAPYRAMKSRILTLYQQWDAAKTEQRNASRNMMRHQ</sequence>
<reference evidence="1 2" key="1">
    <citation type="journal article" date="2010" name="Stand. Genomic Sci.">
        <title>Complete genome sequence of Ferrimonas balearica type strain (PAT).</title>
        <authorList>
            <person name="Nolan M."/>
            <person name="Sikorski J."/>
            <person name="Davenport K."/>
            <person name="Lucas S."/>
            <person name="Glavina Del Rio T."/>
            <person name="Tice H."/>
            <person name="Cheng J."/>
            <person name="Goodwin L."/>
            <person name="Pitluck S."/>
            <person name="Liolios K."/>
            <person name="Ivanova N."/>
            <person name="Mavromatis K."/>
            <person name="Ovchinnikova G."/>
            <person name="Pati A."/>
            <person name="Chen A."/>
            <person name="Palaniappan K."/>
            <person name="Land M."/>
            <person name="Hauser L."/>
            <person name="Chang Y."/>
            <person name="Jeffries C."/>
            <person name="Tapia R."/>
            <person name="Brettin T."/>
            <person name="Detter J."/>
            <person name="Han C."/>
            <person name="Yasawong M."/>
            <person name="Rohde M."/>
            <person name="Tindall B."/>
            <person name="Goker M."/>
            <person name="Woyke T."/>
            <person name="Bristow J."/>
            <person name="Eisen J."/>
            <person name="Markowitz V."/>
            <person name="Hugenholtz P."/>
            <person name="Kyrpides N."/>
            <person name="Klenk H."/>
            <person name="Lapidus A."/>
        </authorList>
    </citation>
    <scope>NUCLEOTIDE SEQUENCE [LARGE SCALE GENOMIC DNA]</scope>
    <source>
        <strain evidence="2">DSM 9799 / CCM 4581 / KCTC 23876 / PAT</strain>
    </source>
</reference>
<protein>
    <submittedName>
        <fullName evidence="1">Uncharacterized protein</fullName>
    </submittedName>
</protein>
<dbReference type="KEGG" id="fbl:Fbal_3614"/>
<gene>
    <name evidence="1" type="ordered locus">Fbal_3614</name>
</gene>
<dbReference type="HOGENOM" id="CLU_141049_0_0_6"/>
<accession>E1SPJ3</accession>
<dbReference type="GeneID" id="67183820"/>
<dbReference type="EMBL" id="CP002209">
    <property type="protein sequence ID" value="ADN77810.1"/>
    <property type="molecule type" value="Genomic_DNA"/>
</dbReference>
<evidence type="ECO:0000313" key="2">
    <source>
        <dbReference type="Proteomes" id="UP000006683"/>
    </source>
</evidence>
<dbReference type="Proteomes" id="UP000006683">
    <property type="component" value="Chromosome"/>
</dbReference>
<name>E1SPJ3_FERBD</name>
<dbReference type="RefSeq" id="WP_013347116.1">
    <property type="nucleotide sequence ID" value="NC_014541.1"/>
</dbReference>
<keyword evidence="2" id="KW-1185">Reference proteome</keyword>
<organism evidence="1 2">
    <name type="scientific">Ferrimonas balearica (strain DSM 9799 / CCM 4581 / KCTC 23876 / PAT)</name>
    <dbReference type="NCBI Taxonomy" id="550540"/>
    <lineage>
        <taxon>Bacteria</taxon>
        <taxon>Pseudomonadati</taxon>
        <taxon>Pseudomonadota</taxon>
        <taxon>Gammaproteobacteria</taxon>
        <taxon>Alteromonadales</taxon>
        <taxon>Ferrimonadaceae</taxon>
        <taxon>Ferrimonas</taxon>
    </lineage>
</organism>